<dbReference type="STRING" id="1193181.BN10_1200013"/>
<accession>N0DZQ8</accession>
<dbReference type="HOGENOM" id="CLU_2107826_0_0_11"/>
<dbReference type="EMBL" id="CAIZ01000025">
    <property type="protein sequence ID" value="CCH68860.1"/>
    <property type="molecule type" value="Genomic_DNA"/>
</dbReference>
<protein>
    <submittedName>
        <fullName evidence="2">Uncharacterized protein</fullName>
    </submittedName>
</protein>
<gene>
    <name evidence="2" type="ORF">BN10_1200013</name>
</gene>
<feature type="region of interest" description="Disordered" evidence="1">
    <location>
        <begin position="1"/>
        <end position="22"/>
    </location>
</feature>
<reference evidence="2 3" key="1">
    <citation type="journal article" date="2013" name="ISME J.">
        <title>A metabolic model for members of the genus Tetrasphaera involved in enhanced biological phosphorus removal.</title>
        <authorList>
            <person name="Kristiansen R."/>
            <person name="Nguyen H.T.T."/>
            <person name="Saunders A.M."/>
            <person name="Nielsen J.L."/>
            <person name="Wimmer R."/>
            <person name="Le V.Q."/>
            <person name="McIlroy S.J."/>
            <person name="Petrovski S."/>
            <person name="Seviour R.J."/>
            <person name="Calteau A."/>
            <person name="Nielsen K.L."/>
            <person name="Nielsen P.H."/>
        </authorList>
    </citation>
    <scope>NUCLEOTIDE SEQUENCE [LARGE SCALE GENOMIC DNA]</scope>
    <source>
        <strain evidence="2 3">Lp2</strain>
    </source>
</reference>
<dbReference type="eggNOG" id="COG2826">
    <property type="taxonomic scope" value="Bacteria"/>
</dbReference>
<evidence type="ECO:0000313" key="3">
    <source>
        <dbReference type="Proteomes" id="UP000013167"/>
    </source>
</evidence>
<feature type="region of interest" description="Disordered" evidence="1">
    <location>
        <begin position="53"/>
        <end position="115"/>
    </location>
</feature>
<feature type="compositionally biased region" description="Low complexity" evidence="1">
    <location>
        <begin position="61"/>
        <end position="72"/>
    </location>
</feature>
<proteinExistence type="predicted"/>
<evidence type="ECO:0000256" key="1">
    <source>
        <dbReference type="SAM" id="MobiDB-lite"/>
    </source>
</evidence>
<comment type="caution">
    <text evidence="2">The sequence shown here is derived from an EMBL/GenBank/DDBJ whole genome shotgun (WGS) entry which is preliminary data.</text>
</comment>
<sequence>MHLPRMQGWGEQPHVKNGPALGGYGAVAMNVALTAPMTKLPQQLRKTLTWDRARNSRATPCSRSRLGRGCSSPTPTRRGSARRMRTPTVCCGSTSPRGPTCRAGPPRTSRPSLTP</sequence>
<keyword evidence="3" id="KW-1185">Reference proteome</keyword>
<dbReference type="Proteomes" id="UP000013167">
    <property type="component" value="Unassembled WGS sequence"/>
</dbReference>
<organism evidence="2 3">
    <name type="scientific">Phycicoccus elongatus Lp2</name>
    <dbReference type="NCBI Taxonomy" id="1193181"/>
    <lineage>
        <taxon>Bacteria</taxon>
        <taxon>Bacillati</taxon>
        <taxon>Actinomycetota</taxon>
        <taxon>Actinomycetes</taxon>
        <taxon>Micrococcales</taxon>
        <taxon>Intrasporangiaceae</taxon>
        <taxon>Phycicoccus</taxon>
    </lineage>
</organism>
<name>N0DZQ8_9MICO</name>
<dbReference type="AlphaFoldDB" id="N0DZQ8"/>
<evidence type="ECO:0000313" key="2">
    <source>
        <dbReference type="EMBL" id="CCH68860.1"/>
    </source>
</evidence>